<dbReference type="GO" id="GO:0043565">
    <property type="term" value="F:sequence-specific DNA binding"/>
    <property type="evidence" value="ECO:0007669"/>
    <property type="project" value="InterPro"/>
</dbReference>
<dbReference type="Proteomes" id="UP000188947">
    <property type="component" value="Unassembled WGS sequence"/>
</dbReference>
<dbReference type="PANTHER" id="PTHR43280">
    <property type="entry name" value="ARAC-FAMILY TRANSCRIPTIONAL REGULATOR"/>
    <property type="match status" value="1"/>
</dbReference>
<evidence type="ECO:0000313" key="6">
    <source>
        <dbReference type="Proteomes" id="UP000188947"/>
    </source>
</evidence>
<dbReference type="PROSITE" id="PS01124">
    <property type="entry name" value="HTH_ARAC_FAMILY_2"/>
    <property type="match status" value="1"/>
</dbReference>
<evidence type="ECO:0000256" key="2">
    <source>
        <dbReference type="ARBA" id="ARBA00023125"/>
    </source>
</evidence>
<dbReference type="InterPro" id="IPR054015">
    <property type="entry name" value="ExsA-like_N"/>
</dbReference>
<proteinExistence type="predicted"/>
<dbReference type="PANTHER" id="PTHR43280:SF2">
    <property type="entry name" value="HTH-TYPE TRANSCRIPTIONAL REGULATOR EXSA"/>
    <property type="match status" value="1"/>
</dbReference>
<dbReference type="InterPro" id="IPR018060">
    <property type="entry name" value="HTH_AraC"/>
</dbReference>
<dbReference type="Pfam" id="PF22200">
    <property type="entry name" value="ExsA_N"/>
    <property type="match status" value="1"/>
</dbReference>
<dbReference type="SUPFAM" id="SSF51215">
    <property type="entry name" value="Regulatory protein AraC"/>
    <property type="match status" value="1"/>
</dbReference>
<dbReference type="PRINTS" id="PR00032">
    <property type="entry name" value="HTHARAC"/>
</dbReference>
<evidence type="ECO:0000256" key="1">
    <source>
        <dbReference type="ARBA" id="ARBA00023015"/>
    </source>
</evidence>
<feature type="domain" description="HTH araC/xylS-type" evidence="4">
    <location>
        <begin position="193"/>
        <end position="291"/>
    </location>
</feature>
<keyword evidence="1" id="KW-0805">Transcription regulation</keyword>
<organism evidence="5 6">
    <name type="scientific">Elizabethkingia meningoseptica</name>
    <name type="common">Chryseobacterium meningosepticum</name>
    <dbReference type="NCBI Taxonomy" id="238"/>
    <lineage>
        <taxon>Bacteria</taxon>
        <taxon>Pseudomonadati</taxon>
        <taxon>Bacteroidota</taxon>
        <taxon>Flavobacteriia</taxon>
        <taxon>Flavobacteriales</taxon>
        <taxon>Weeksellaceae</taxon>
        <taxon>Elizabethkingia</taxon>
    </lineage>
</organism>
<dbReference type="GO" id="GO:0003700">
    <property type="term" value="F:DNA-binding transcription factor activity"/>
    <property type="evidence" value="ECO:0007669"/>
    <property type="project" value="InterPro"/>
</dbReference>
<dbReference type="InterPro" id="IPR009057">
    <property type="entry name" value="Homeodomain-like_sf"/>
</dbReference>
<gene>
    <name evidence="5" type="ORF">BMF97_12245</name>
</gene>
<dbReference type="AlphaFoldDB" id="A0A1V3TXJ4"/>
<keyword evidence="3" id="KW-0804">Transcription</keyword>
<sequence>MHIERQVGKQKPFPSEHIILNSEQIGTTEICRQEHPEAFRKHKMLKDHFLLFVLEGKHEVLIADKKYVINKGEMFLLKKATYAEFVKTGNPDNHFIYESVSFSLKKEIIIDFVKLIEMEGYAQNPASEGEVLIHPYGARLQSFLESLKPYFDDNEEIKVGLFKLKILELLYDLAHANSLFLQQLMSLNYKETADLLTVMETHYLEPRSVSDLAYISGRSLSSFRREFESLFRTTPARWIQEKRLQKARELFLTTSLSITDVCYEVGYENTSHFSRLYKSHFGYNPSETRKETMAR</sequence>
<reference evidence="5 6" key="1">
    <citation type="submission" date="2016-11" db="EMBL/GenBank/DDBJ databases">
        <title>Genome sequence and comparative genomic analysis of clinical strain Elizabethkingia meningoseptica 61421 PRCM.</title>
        <authorList>
            <person name="Wang M."/>
            <person name="Hu S."/>
            <person name="Cao L."/>
            <person name="Jiang T."/>
            <person name="Zhou Y."/>
            <person name="Ming D."/>
        </authorList>
    </citation>
    <scope>NUCLEOTIDE SEQUENCE [LARGE SCALE GENOMIC DNA]</scope>
    <source>
        <strain evidence="5 6">61421 PRCM</strain>
    </source>
</reference>
<protein>
    <submittedName>
        <fullName evidence="5">AraC family transcriptional regulator</fullName>
    </submittedName>
</protein>
<dbReference type="STRING" id="238.BBD35_11565"/>
<dbReference type="OrthoDB" id="4480133at2"/>
<accession>A0A1V3TXJ4</accession>
<evidence type="ECO:0000256" key="3">
    <source>
        <dbReference type="ARBA" id="ARBA00023163"/>
    </source>
</evidence>
<dbReference type="Pfam" id="PF12833">
    <property type="entry name" value="HTH_18"/>
    <property type="match status" value="1"/>
</dbReference>
<dbReference type="Gene3D" id="1.10.10.60">
    <property type="entry name" value="Homeodomain-like"/>
    <property type="match status" value="1"/>
</dbReference>
<evidence type="ECO:0000313" key="5">
    <source>
        <dbReference type="EMBL" id="OOH94131.1"/>
    </source>
</evidence>
<dbReference type="InterPro" id="IPR037923">
    <property type="entry name" value="HTH-like"/>
</dbReference>
<keyword evidence="2" id="KW-0238">DNA-binding</keyword>
<dbReference type="SUPFAM" id="SSF46689">
    <property type="entry name" value="Homeodomain-like"/>
    <property type="match status" value="2"/>
</dbReference>
<dbReference type="RefSeq" id="WP_069214091.1">
    <property type="nucleotide sequence ID" value="NZ_CP016378.1"/>
</dbReference>
<dbReference type="SMART" id="SM00342">
    <property type="entry name" value="HTH_ARAC"/>
    <property type="match status" value="1"/>
</dbReference>
<keyword evidence="6" id="KW-1185">Reference proteome</keyword>
<dbReference type="EMBL" id="MPOG01000014">
    <property type="protein sequence ID" value="OOH94131.1"/>
    <property type="molecule type" value="Genomic_DNA"/>
</dbReference>
<dbReference type="eggNOG" id="COG2207">
    <property type="taxonomic scope" value="Bacteria"/>
</dbReference>
<name>A0A1V3TXJ4_ELIME</name>
<comment type="caution">
    <text evidence="5">The sequence shown here is derived from an EMBL/GenBank/DDBJ whole genome shotgun (WGS) entry which is preliminary data.</text>
</comment>
<dbReference type="InterPro" id="IPR020449">
    <property type="entry name" value="Tscrpt_reg_AraC-type_HTH"/>
</dbReference>
<evidence type="ECO:0000259" key="4">
    <source>
        <dbReference type="PROSITE" id="PS01124"/>
    </source>
</evidence>